<name>A0A8H7XZX7_PSICU</name>
<dbReference type="EMBL" id="JAFIQS010000004">
    <property type="protein sequence ID" value="KAG5170048.1"/>
    <property type="molecule type" value="Genomic_DNA"/>
</dbReference>
<evidence type="ECO:0000313" key="2">
    <source>
        <dbReference type="EMBL" id="KAG5170048.1"/>
    </source>
</evidence>
<dbReference type="Gene3D" id="3.80.10.10">
    <property type="entry name" value="Ribonuclease Inhibitor"/>
    <property type="match status" value="1"/>
</dbReference>
<dbReference type="InterPro" id="IPR032675">
    <property type="entry name" value="LRR_dom_sf"/>
</dbReference>
<dbReference type="SUPFAM" id="SSF81383">
    <property type="entry name" value="F-box domain"/>
    <property type="match status" value="1"/>
</dbReference>
<comment type="caution">
    <text evidence="2">The sequence shown here is derived from an EMBL/GenBank/DDBJ whole genome shotgun (WGS) entry which is preliminary data.</text>
</comment>
<evidence type="ECO:0000259" key="1">
    <source>
        <dbReference type="PROSITE" id="PS50181"/>
    </source>
</evidence>
<dbReference type="AlphaFoldDB" id="A0A8H7XZX7"/>
<dbReference type="InterPro" id="IPR036047">
    <property type="entry name" value="F-box-like_dom_sf"/>
</dbReference>
<accession>A0A8H7XZX7</accession>
<protein>
    <recommendedName>
        <fullName evidence="1">F-box domain-containing protein</fullName>
    </recommendedName>
</protein>
<dbReference type="OrthoDB" id="3071584at2759"/>
<feature type="domain" description="F-box" evidence="1">
    <location>
        <begin position="1"/>
        <end position="43"/>
    </location>
</feature>
<dbReference type="SUPFAM" id="SSF52047">
    <property type="entry name" value="RNI-like"/>
    <property type="match status" value="1"/>
</dbReference>
<reference evidence="2" key="1">
    <citation type="submission" date="2021-02" db="EMBL/GenBank/DDBJ databases">
        <title>Psilocybe cubensis genome.</title>
        <authorList>
            <person name="Mckernan K.J."/>
            <person name="Crawford S."/>
            <person name="Trippe A."/>
            <person name="Kane L.T."/>
            <person name="Mclaughlin S."/>
        </authorList>
    </citation>
    <scope>NUCLEOTIDE SEQUENCE [LARGE SCALE GENOMIC DNA]</scope>
    <source>
        <strain evidence="2">MGC-MH-2018</strain>
    </source>
</reference>
<dbReference type="InterPro" id="IPR001810">
    <property type="entry name" value="F-box_dom"/>
</dbReference>
<sequence>MVDVPLEIWLRIASFIPDNDLYNLRGVSHIFFMLAMDAQWSRTRISSDITWYKTLERLSDPFVARRVTSLAIYLTLDKSTGNDNSQLYKLLRSRFRSSHQTLANFFRLKPVELERKETTRRCKLQDVIDVISASNGNFPNVRELSVDGCLFFSQNPIPLPTLSPLFWLPFSNNLISLSLDGTMEEFRFMLGSGASTFRSLKQLQLRFEQSYEGEGDSSVLTYVIAPFINKMNAHLEDLLVWSRSDLDISHFFASLALFPALQRFKVKMFLSRSLRDPSGLQTIISNAAPRLKKLAIGSASRSLGMGMESLDTLWDIPFSPWLLNFISNKNNLPCIQVLDVYALYMADRIRAFLDFIYKACDRLTEIFVRDRYLSFDEAVSVIKAAAHCSNLTYLRLTVRTLDIALIECLADKVPDVRRIYLAIGEPYPQEADVVAQLRGRRYEYWKVEDISIWHLEGHQRMVDTLYALARSVPSLRSFFGNGHMKL</sequence>
<dbReference type="PROSITE" id="PS50181">
    <property type="entry name" value="FBOX"/>
    <property type="match status" value="1"/>
</dbReference>
<proteinExistence type="predicted"/>
<organism evidence="2">
    <name type="scientific">Psilocybe cubensis</name>
    <name type="common">Psychedelic mushroom</name>
    <name type="synonym">Stropharia cubensis</name>
    <dbReference type="NCBI Taxonomy" id="181762"/>
    <lineage>
        <taxon>Eukaryota</taxon>
        <taxon>Fungi</taxon>
        <taxon>Dikarya</taxon>
        <taxon>Basidiomycota</taxon>
        <taxon>Agaricomycotina</taxon>
        <taxon>Agaricomycetes</taxon>
        <taxon>Agaricomycetidae</taxon>
        <taxon>Agaricales</taxon>
        <taxon>Agaricineae</taxon>
        <taxon>Strophariaceae</taxon>
        <taxon>Psilocybe</taxon>
    </lineage>
</organism>
<gene>
    <name evidence="2" type="ORF">JR316_004432</name>
</gene>